<proteinExistence type="predicted"/>
<organism evidence="3 4">
    <name type="scientific">Agaribacillus aureus</name>
    <dbReference type="NCBI Taxonomy" id="3051825"/>
    <lineage>
        <taxon>Bacteria</taxon>
        <taxon>Pseudomonadati</taxon>
        <taxon>Bacteroidota</taxon>
        <taxon>Cytophagia</taxon>
        <taxon>Cytophagales</taxon>
        <taxon>Splendidivirgaceae</taxon>
        <taxon>Agaribacillus</taxon>
    </lineage>
</organism>
<accession>A0ABT8L7K0</accession>
<protein>
    <submittedName>
        <fullName evidence="3">Galactosyltransferase-related protein</fullName>
    </submittedName>
</protein>
<keyword evidence="1" id="KW-0808">Transferase</keyword>
<keyword evidence="4" id="KW-1185">Reference proteome</keyword>
<dbReference type="GO" id="GO:0016757">
    <property type="term" value="F:glycosyltransferase activity"/>
    <property type="evidence" value="ECO:0007669"/>
    <property type="project" value="UniProtKB-KW"/>
</dbReference>
<gene>
    <name evidence="3" type="ORF">QQ020_16800</name>
</gene>
<dbReference type="Proteomes" id="UP001172083">
    <property type="component" value="Unassembled WGS sequence"/>
</dbReference>
<dbReference type="Gene3D" id="3.90.550.10">
    <property type="entry name" value="Spore Coat Polysaccharide Biosynthesis Protein SpsA, Chain A"/>
    <property type="match status" value="1"/>
</dbReference>
<dbReference type="SUPFAM" id="SSF53448">
    <property type="entry name" value="Nucleotide-diphospho-sugar transferases"/>
    <property type="match status" value="1"/>
</dbReference>
<name>A0ABT8L7K0_9BACT</name>
<evidence type="ECO:0000313" key="4">
    <source>
        <dbReference type="Proteomes" id="UP001172083"/>
    </source>
</evidence>
<evidence type="ECO:0000259" key="2">
    <source>
        <dbReference type="Pfam" id="PF02709"/>
    </source>
</evidence>
<sequence length="259" mass="30534">MTAKTNLKDVTFLIPLRLDSIDRLENLLEIVDFINRNFDTYIHVLEADEYNNTLLSRLLPVEVKITFEEDFDPVFHRTYYINQLVRKTFTPIVAIWDSDVLVTKEQILEAVGIVRDKKADFASPYKKKALDTSKIVRELYFQTKNFNVLKENELKMKELYAPNPVGGGFFANRLAYLASGLENEFFYGWGKEDGERINRWETLGYKFKRVEGYMYHLTHERGINSGFHSKRQVEIKQAELERLAMMSKEQLLKEMSTWY</sequence>
<dbReference type="Pfam" id="PF02709">
    <property type="entry name" value="Glyco_transf_7C"/>
    <property type="match status" value="1"/>
</dbReference>
<dbReference type="EMBL" id="JAUJEB010000003">
    <property type="protein sequence ID" value="MDN5213734.1"/>
    <property type="molecule type" value="Genomic_DNA"/>
</dbReference>
<evidence type="ECO:0000256" key="1">
    <source>
        <dbReference type="ARBA" id="ARBA00022679"/>
    </source>
</evidence>
<comment type="caution">
    <text evidence="3">The sequence shown here is derived from an EMBL/GenBank/DDBJ whole genome shotgun (WGS) entry which is preliminary data.</text>
</comment>
<evidence type="ECO:0000313" key="3">
    <source>
        <dbReference type="EMBL" id="MDN5213734.1"/>
    </source>
</evidence>
<feature type="domain" description="Galactosyltransferase C-terminal" evidence="2">
    <location>
        <begin position="180"/>
        <end position="219"/>
    </location>
</feature>
<keyword evidence="3" id="KW-0328">Glycosyltransferase</keyword>
<dbReference type="RefSeq" id="WP_346759071.1">
    <property type="nucleotide sequence ID" value="NZ_JAUJEB010000003.1"/>
</dbReference>
<reference evidence="3" key="1">
    <citation type="submission" date="2023-06" db="EMBL/GenBank/DDBJ databases">
        <title>Genomic of Agaribacillus aureum.</title>
        <authorList>
            <person name="Wang G."/>
        </authorList>
    </citation>
    <scope>NUCLEOTIDE SEQUENCE</scope>
    <source>
        <strain evidence="3">BMA12</strain>
    </source>
</reference>
<dbReference type="InterPro" id="IPR027791">
    <property type="entry name" value="Galactosyl_T_C"/>
</dbReference>
<dbReference type="InterPro" id="IPR029044">
    <property type="entry name" value="Nucleotide-diphossugar_trans"/>
</dbReference>